<dbReference type="NCBIfam" id="NF005486">
    <property type="entry name" value="PRK07093.1"/>
    <property type="match status" value="1"/>
</dbReference>
<organism evidence="2 3">
    <name type="scientific">Phaeodactylibacter xiamenensis</name>
    <dbReference type="NCBI Taxonomy" id="1524460"/>
    <lineage>
        <taxon>Bacteria</taxon>
        <taxon>Pseudomonadati</taxon>
        <taxon>Bacteroidota</taxon>
        <taxon>Saprospiria</taxon>
        <taxon>Saprospirales</taxon>
        <taxon>Haliscomenobacteraceae</taxon>
        <taxon>Phaeodactylibacter</taxon>
    </lineage>
</organism>
<evidence type="ECO:0000313" key="3">
    <source>
        <dbReference type="Proteomes" id="UP000029736"/>
    </source>
</evidence>
<accession>A0A098S2N2</accession>
<evidence type="ECO:0000313" key="2">
    <source>
        <dbReference type="EMBL" id="KGE86370.1"/>
    </source>
</evidence>
<dbReference type="AlphaFoldDB" id="A0A098S2N2"/>
<dbReference type="RefSeq" id="WP_044225118.1">
    <property type="nucleotide sequence ID" value="NZ_JBKAGJ010000010.1"/>
</dbReference>
<dbReference type="Pfam" id="PF00425">
    <property type="entry name" value="Chorismate_bind"/>
    <property type="match status" value="1"/>
</dbReference>
<keyword evidence="3" id="KW-1185">Reference proteome</keyword>
<dbReference type="OrthoDB" id="9803598at2"/>
<dbReference type="SUPFAM" id="SSF56322">
    <property type="entry name" value="ADC synthase"/>
    <property type="match status" value="1"/>
</dbReference>
<dbReference type="GO" id="GO:0046820">
    <property type="term" value="F:4-amino-4-deoxychorismate synthase activity"/>
    <property type="evidence" value="ECO:0007669"/>
    <property type="project" value="TreeGrafter"/>
</dbReference>
<name>A0A098S2N2_9BACT</name>
<dbReference type="PANTHER" id="PTHR11236:SF50">
    <property type="entry name" value="AMINODEOXYCHORISMATE SYNTHASE COMPONENT 1"/>
    <property type="match status" value="1"/>
</dbReference>
<dbReference type="Proteomes" id="UP000029736">
    <property type="component" value="Unassembled WGS sequence"/>
</dbReference>
<dbReference type="GO" id="GO:0000162">
    <property type="term" value="P:L-tryptophan biosynthetic process"/>
    <property type="evidence" value="ECO:0007669"/>
    <property type="project" value="TreeGrafter"/>
</dbReference>
<proteinExistence type="predicted"/>
<sequence>MTITTDRLTAQQRMNDLGKDRRPFLFLIDFEMQRPIVLPLDAIDPEQLQFAIHNHRNDRGMPSATDFHFERHPVSLARYAAAFKEVQKALHDGNTYLLNLAFPTAIDTNLSLHDIFLLNRARYRIWLKGQFTCFSPEPFVRVSQEGRIASFPMKGTIDATLPGAEQQLLSNDKERAEHATIVDLIRNDLSMVAKKVRVKRYRYVEAITTHTGSLLQTSTEIEGQLPGDFHQQLGDLFFKLLPAGSISGAPKQKTVEVIRAAEGQDRGYYTGVCGIYDGQTVDSGVMIRFVEATPDGLIFKSGGGITARSRMEAEYEELLQKAYLPFAPATAPLI</sequence>
<dbReference type="PANTHER" id="PTHR11236">
    <property type="entry name" value="AMINOBENZOATE/ANTHRANILATE SYNTHASE"/>
    <property type="match status" value="1"/>
</dbReference>
<protein>
    <recommendedName>
        <fullName evidence="1">Chorismate-utilising enzyme C-terminal domain-containing protein</fullName>
    </recommendedName>
</protein>
<dbReference type="Gene3D" id="3.60.120.10">
    <property type="entry name" value="Anthranilate synthase"/>
    <property type="match status" value="1"/>
</dbReference>
<dbReference type="PRINTS" id="PR00095">
    <property type="entry name" value="ANTSNTHASEI"/>
</dbReference>
<feature type="domain" description="Chorismate-utilising enzyme C-terminal" evidence="1">
    <location>
        <begin position="77"/>
        <end position="321"/>
    </location>
</feature>
<dbReference type="InterPro" id="IPR015890">
    <property type="entry name" value="Chorismate_C"/>
</dbReference>
<dbReference type="InterPro" id="IPR019999">
    <property type="entry name" value="Anth_synth_I-like"/>
</dbReference>
<dbReference type="EMBL" id="JPOS01000079">
    <property type="protein sequence ID" value="KGE86370.1"/>
    <property type="molecule type" value="Genomic_DNA"/>
</dbReference>
<comment type="caution">
    <text evidence="2">The sequence shown here is derived from an EMBL/GenBank/DDBJ whole genome shotgun (WGS) entry which is preliminary data.</text>
</comment>
<reference evidence="2 3" key="1">
    <citation type="journal article" date="2014" name="Int. J. Syst. Evol. Microbiol.">
        <title>Phaeodactylibacter xiamenensis gen. nov., sp. nov., a member of the family Saprospiraceae isolated from the marine alga Phaeodactylum tricornutum.</title>
        <authorList>
            <person name="Chen Z.Jr."/>
            <person name="Lei X."/>
            <person name="Lai Q."/>
            <person name="Li Y."/>
            <person name="Zhang B."/>
            <person name="Zhang J."/>
            <person name="Zhang H."/>
            <person name="Yang L."/>
            <person name="Zheng W."/>
            <person name="Tian Y."/>
            <person name="Yu Z."/>
            <person name="Xu H.Jr."/>
            <person name="Zheng T."/>
        </authorList>
    </citation>
    <scope>NUCLEOTIDE SEQUENCE [LARGE SCALE GENOMIC DNA]</scope>
    <source>
        <strain evidence="2 3">KD52</strain>
    </source>
</reference>
<gene>
    <name evidence="2" type="ORF">IX84_21475</name>
</gene>
<dbReference type="InterPro" id="IPR005801">
    <property type="entry name" value="ADC_synthase"/>
</dbReference>
<evidence type="ECO:0000259" key="1">
    <source>
        <dbReference type="Pfam" id="PF00425"/>
    </source>
</evidence>
<dbReference type="STRING" id="1524460.IX84_21475"/>